<proteinExistence type="predicted"/>
<organism evidence="1 2">
    <name type="scientific">Mortierella polycephala</name>
    <dbReference type="NCBI Taxonomy" id="41804"/>
    <lineage>
        <taxon>Eukaryota</taxon>
        <taxon>Fungi</taxon>
        <taxon>Fungi incertae sedis</taxon>
        <taxon>Mucoromycota</taxon>
        <taxon>Mortierellomycotina</taxon>
        <taxon>Mortierellomycetes</taxon>
        <taxon>Mortierellales</taxon>
        <taxon>Mortierellaceae</taxon>
        <taxon>Mortierella</taxon>
    </lineage>
</organism>
<gene>
    <name evidence="1" type="ORF">BG011_001314</name>
</gene>
<name>A0A9P6Q9Z5_9FUNG</name>
<dbReference type="Proteomes" id="UP000726737">
    <property type="component" value="Unassembled WGS sequence"/>
</dbReference>
<accession>A0A9P6Q9Z5</accession>
<dbReference type="OrthoDB" id="2435513at2759"/>
<reference evidence="1" key="1">
    <citation type="journal article" date="2020" name="Fungal Divers.">
        <title>Resolving the Mortierellaceae phylogeny through synthesis of multi-gene phylogenetics and phylogenomics.</title>
        <authorList>
            <person name="Vandepol N."/>
            <person name="Liber J."/>
            <person name="Desiro A."/>
            <person name="Na H."/>
            <person name="Kennedy M."/>
            <person name="Barry K."/>
            <person name="Grigoriev I.V."/>
            <person name="Miller A.N."/>
            <person name="O'Donnell K."/>
            <person name="Stajich J.E."/>
            <person name="Bonito G."/>
        </authorList>
    </citation>
    <scope>NUCLEOTIDE SEQUENCE</scope>
    <source>
        <strain evidence="1">KOD948</strain>
    </source>
</reference>
<dbReference type="AlphaFoldDB" id="A0A9P6Q9Z5"/>
<sequence>MSGIVNARMDNARSFFGEDLVEKIKRSCLRSNMHVPTTKLSTIFEPLQSAFKTGGLPQLLDQADISIGKEAYGRFAGETSNALKKKVLDAIRHLCVMKSNKDMSEAELVALWGYVFGTLLGRPLSMRSGELTSKATRWQQLLMKIEYSIDMGTAAYGRKLNIQCHADRLEINNSEFKAHSIARQQVDIQYRKNLRIFERSDKDALGGFGGAGTRCPWVHWN</sequence>
<evidence type="ECO:0000313" key="2">
    <source>
        <dbReference type="Proteomes" id="UP000726737"/>
    </source>
</evidence>
<protein>
    <submittedName>
        <fullName evidence="1">Uncharacterized protein</fullName>
    </submittedName>
</protein>
<dbReference type="EMBL" id="JAAAJA010000133">
    <property type="protein sequence ID" value="KAG0261150.1"/>
    <property type="molecule type" value="Genomic_DNA"/>
</dbReference>
<keyword evidence="2" id="KW-1185">Reference proteome</keyword>
<comment type="caution">
    <text evidence="1">The sequence shown here is derived from an EMBL/GenBank/DDBJ whole genome shotgun (WGS) entry which is preliminary data.</text>
</comment>
<evidence type="ECO:0000313" key="1">
    <source>
        <dbReference type="EMBL" id="KAG0261150.1"/>
    </source>
</evidence>